<accession>A0A7W5BDB0</accession>
<protein>
    <submittedName>
        <fullName evidence="3">NodT family efflux transporter outer membrane factor (OMF) lipoprotein</fullName>
    </submittedName>
</protein>
<proteinExistence type="inferred from homology"/>
<dbReference type="AlphaFoldDB" id="A0A7W5BDB0"/>
<sequence>MKAHAIGRQSLRGKQLRKSALALLLAPLLLSGCAALGPDFKAPQAALPQQWLANEQSAPGAVELAWWGSFDDPKLAALIQRAVAGNLDLRIVASRLEQSRAIRRSMGAAETPQLNAAGGISRARASQVGLGDPSGRKGESAYTLAQGGFNASWELDFWGRVRRTVEAADAQVEAAQEQRHAALLSLAAETAQHYIRLRSTQSLLAITEQNLSIARRSLELTRIRNREGVATELDVARASAQVAAIEARLPGLRQREAAGVNALGLLLAQPPQALRAELDAETNTGAAAKQGASAYAVPAGPAVAALGLPSELAQRRPDIRRASALLHAATASIGVAKADFYPRITLAGNLGFQATQLSDFGSWSSRQFSFGPAFSLPLFDGGHLRGMLKLSEARQQEAALGYQQTVLRAWHEVDDALAASRAQQERRERLHEAVAQSRIALNNAQQQYVAGTVDFLNVLSVQDALLANEAALAESTASVSLALVDLYKALGGGWQSWAETAGQPATGNTVAAAARP</sequence>
<keyword evidence="2" id="KW-1134">Transmembrane beta strand</keyword>
<dbReference type="PROSITE" id="PS51257">
    <property type="entry name" value="PROKAR_LIPOPROTEIN"/>
    <property type="match status" value="1"/>
</dbReference>
<comment type="caution">
    <text evidence="3">The sequence shown here is derived from an EMBL/GenBank/DDBJ whole genome shotgun (WGS) entry which is preliminary data.</text>
</comment>
<comment type="subcellular location">
    <subcellularLocation>
        <location evidence="2">Cell membrane</location>
        <topology evidence="2">Lipid-anchor</topology>
    </subcellularLocation>
</comment>
<gene>
    <name evidence="3" type="ORF">FHS03_004106</name>
</gene>
<evidence type="ECO:0000313" key="3">
    <source>
        <dbReference type="EMBL" id="MBB3121033.1"/>
    </source>
</evidence>
<keyword evidence="2 3" id="KW-0449">Lipoprotein</keyword>
<dbReference type="RefSeq" id="WP_183442776.1">
    <property type="nucleotide sequence ID" value="NZ_JACHXD010000013.1"/>
</dbReference>
<dbReference type="GO" id="GO:0015562">
    <property type="term" value="F:efflux transmembrane transporter activity"/>
    <property type="evidence" value="ECO:0007669"/>
    <property type="project" value="InterPro"/>
</dbReference>
<keyword evidence="4" id="KW-1185">Reference proteome</keyword>
<organism evidence="3 4">
    <name type="scientific">Pseudoduganella violacea</name>
    <dbReference type="NCBI Taxonomy" id="1715466"/>
    <lineage>
        <taxon>Bacteria</taxon>
        <taxon>Pseudomonadati</taxon>
        <taxon>Pseudomonadota</taxon>
        <taxon>Betaproteobacteria</taxon>
        <taxon>Burkholderiales</taxon>
        <taxon>Oxalobacteraceae</taxon>
        <taxon>Telluria group</taxon>
        <taxon>Pseudoduganella</taxon>
    </lineage>
</organism>
<dbReference type="EMBL" id="JACHXD010000013">
    <property type="protein sequence ID" value="MBB3121033.1"/>
    <property type="molecule type" value="Genomic_DNA"/>
</dbReference>
<comment type="similarity">
    <text evidence="1 2">Belongs to the outer membrane factor (OMF) (TC 1.B.17) family.</text>
</comment>
<dbReference type="PANTHER" id="PTHR30203">
    <property type="entry name" value="OUTER MEMBRANE CATION EFFLUX PROTEIN"/>
    <property type="match status" value="1"/>
</dbReference>
<dbReference type="PANTHER" id="PTHR30203:SF25">
    <property type="entry name" value="OUTER MEMBRANE PROTEIN-RELATED"/>
    <property type="match status" value="1"/>
</dbReference>
<evidence type="ECO:0000256" key="1">
    <source>
        <dbReference type="ARBA" id="ARBA00007613"/>
    </source>
</evidence>
<dbReference type="InterPro" id="IPR010131">
    <property type="entry name" value="MdtP/NodT-like"/>
</dbReference>
<dbReference type="Gene3D" id="1.20.1600.10">
    <property type="entry name" value="Outer membrane efflux proteins (OEP)"/>
    <property type="match status" value="1"/>
</dbReference>
<dbReference type="InterPro" id="IPR003423">
    <property type="entry name" value="OMP_efflux"/>
</dbReference>
<name>A0A7W5BDB0_9BURK</name>
<dbReference type="Proteomes" id="UP000541535">
    <property type="component" value="Unassembled WGS sequence"/>
</dbReference>
<dbReference type="SUPFAM" id="SSF56954">
    <property type="entry name" value="Outer membrane efflux proteins (OEP)"/>
    <property type="match status" value="1"/>
</dbReference>
<dbReference type="Gene3D" id="2.20.200.10">
    <property type="entry name" value="Outer membrane efflux proteins (OEP)"/>
    <property type="match status" value="1"/>
</dbReference>
<feature type="chain" id="PRO_5031598571" evidence="2">
    <location>
        <begin position="35"/>
        <end position="516"/>
    </location>
</feature>
<dbReference type="Pfam" id="PF02321">
    <property type="entry name" value="OEP"/>
    <property type="match status" value="2"/>
</dbReference>
<keyword evidence="2" id="KW-0564">Palmitate</keyword>
<reference evidence="3 4" key="1">
    <citation type="submission" date="2020-08" db="EMBL/GenBank/DDBJ databases">
        <title>Genomic Encyclopedia of Type Strains, Phase III (KMG-III): the genomes of soil and plant-associated and newly described type strains.</title>
        <authorList>
            <person name="Whitman W."/>
        </authorList>
    </citation>
    <scope>NUCLEOTIDE SEQUENCE [LARGE SCALE GENOMIC DNA]</scope>
    <source>
        <strain evidence="3 4">CECT 8897</strain>
    </source>
</reference>
<keyword evidence="2" id="KW-0472">Membrane</keyword>
<keyword evidence="2" id="KW-0732">Signal</keyword>
<dbReference type="GO" id="GO:0005886">
    <property type="term" value="C:plasma membrane"/>
    <property type="evidence" value="ECO:0007669"/>
    <property type="project" value="UniProtKB-SubCell"/>
</dbReference>
<feature type="signal peptide" evidence="2">
    <location>
        <begin position="1"/>
        <end position="34"/>
    </location>
</feature>
<evidence type="ECO:0000256" key="2">
    <source>
        <dbReference type="RuleBase" id="RU362097"/>
    </source>
</evidence>
<evidence type="ECO:0000313" key="4">
    <source>
        <dbReference type="Proteomes" id="UP000541535"/>
    </source>
</evidence>
<dbReference type="NCBIfam" id="TIGR01845">
    <property type="entry name" value="outer_NodT"/>
    <property type="match status" value="1"/>
</dbReference>
<keyword evidence="2" id="KW-0812">Transmembrane</keyword>